<dbReference type="InterPro" id="IPR051147">
    <property type="entry name" value="CFAP_domain-containing"/>
</dbReference>
<gene>
    <name evidence="1" type="ORF">HaLaN_32445</name>
</gene>
<dbReference type="PANTHER" id="PTHR21683">
    <property type="entry name" value="COILED-COIL DOMAIN-CONTAINING PROTEIN 42 LIKE-2-LIKE-RELATED"/>
    <property type="match status" value="1"/>
</dbReference>
<evidence type="ECO:0000313" key="1">
    <source>
        <dbReference type="EMBL" id="GFH33122.1"/>
    </source>
</evidence>
<organism evidence="1 2">
    <name type="scientific">Haematococcus lacustris</name>
    <name type="common">Green alga</name>
    <name type="synonym">Haematococcus pluvialis</name>
    <dbReference type="NCBI Taxonomy" id="44745"/>
    <lineage>
        <taxon>Eukaryota</taxon>
        <taxon>Viridiplantae</taxon>
        <taxon>Chlorophyta</taxon>
        <taxon>core chlorophytes</taxon>
        <taxon>Chlorophyceae</taxon>
        <taxon>CS clade</taxon>
        <taxon>Chlamydomonadales</taxon>
        <taxon>Haematococcaceae</taxon>
        <taxon>Haematococcus</taxon>
    </lineage>
</organism>
<dbReference type="EMBL" id="BLLF01007810">
    <property type="protein sequence ID" value="GFH33122.1"/>
    <property type="molecule type" value="Genomic_DNA"/>
</dbReference>
<dbReference type="PANTHER" id="PTHR21683:SF2">
    <property type="entry name" value="COILED-COIL DOMAIN-CONTAINING PROTEIN 42 LIKE-2-LIKE"/>
    <property type="match status" value="1"/>
</dbReference>
<protein>
    <submittedName>
        <fullName evidence="1">Modifier of inner arms 2 protein</fullName>
    </submittedName>
</protein>
<evidence type="ECO:0000313" key="2">
    <source>
        <dbReference type="Proteomes" id="UP000485058"/>
    </source>
</evidence>
<feature type="non-terminal residue" evidence="1">
    <location>
        <position position="71"/>
    </location>
</feature>
<keyword evidence="2" id="KW-1185">Reference proteome</keyword>
<dbReference type="AlphaFoldDB" id="A0A6A0AK18"/>
<name>A0A6A0AK18_HAELA</name>
<comment type="caution">
    <text evidence="1">The sequence shown here is derived from an EMBL/GenBank/DDBJ whole genome shotgun (WGS) entry which is preliminary data.</text>
</comment>
<sequence length="71" mass="8145">MRYQHYLESVLEAADEYQEVADLLLRHATLKATNSDLKEHQRKCSELAEGIRAELVVYVKGKTDEILALNN</sequence>
<accession>A0A6A0AK18</accession>
<dbReference type="Proteomes" id="UP000485058">
    <property type="component" value="Unassembled WGS sequence"/>
</dbReference>
<reference evidence="1 2" key="1">
    <citation type="submission" date="2020-02" db="EMBL/GenBank/DDBJ databases">
        <title>Draft genome sequence of Haematococcus lacustris strain NIES-144.</title>
        <authorList>
            <person name="Morimoto D."/>
            <person name="Nakagawa S."/>
            <person name="Yoshida T."/>
            <person name="Sawayama S."/>
        </authorList>
    </citation>
    <scope>NUCLEOTIDE SEQUENCE [LARGE SCALE GENOMIC DNA]</scope>
    <source>
        <strain evidence="1 2">NIES-144</strain>
    </source>
</reference>
<proteinExistence type="predicted"/>